<evidence type="ECO:0000313" key="2">
    <source>
        <dbReference type="EMBL" id="KPV51057.1"/>
    </source>
</evidence>
<feature type="transmembrane region" description="Helical" evidence="1">
    <location>
        <begin position="86"/>
        <end position="111"/>
    </location>
</feature>
<proteinExistence type="predicted"/>
<protein>
    <submittedName>
        <fullName evidence="2">Uncharacterized protein</fullName>
    </submittedName>
</protein>
<name>A0A0P9H9X8_9CHLR</name>
<evidence type="ECO:0000313" key="3">
    <source>
        <dbReference type="Proteomes" id="UP000050509"/>
    </source>
</evidence>
<accession>A0A0P9H9X8</accession>
<dbReference type="AlphaFoldDB" id="A0A0P9H9X8"/>
<dbReference type="Proteomes" id="UP000050509">
    <property type="component" value="Unassembled WGS sequence"/>
</dbReference>
<keyword evidence="1" id="KW-1133">Transmembrane helix</keyword>
<dbReference type="InterPro" id="IPR031599">
    <property type="entry name" value="ABC_tran_2"/>
</dbReference>
<reference evidence="2 3" key="1">
    <citation type="submission" date="2015-09" db="EMBL/GenBank/DDBJ databases">
        <title>Draft genome sequence of Kouleothrix aurantiaca JCM 19913.</title>
        <authorList>
            <person name="Hemp J."/>
        </authorList>
    </citation>
    <scope>NUCLEOTIDE SEQUENCE [LARGE SCALE GENOMIC DNA]</scope>
    <source>
        <strain evidence="2 3">COM-B</strain>
    </source>
</reference>
<feature type="transmembrane region" description="Helical" evidence="1">
    <location>
        <begin position="363"/>
        <end position="384"/>
    </location>
</feature>
<comment type="caution">
    <text evidence="2">The sequence shown here is derived from an EMBL/GenBank/DDBJ whole genome shotgun (WGS) entry which is preliminary data.</text>
</comment>
<dbReference type="Pfam" id="PF16949">
    <property type="entry name" value="ABC_tran_2"/>
    <property type="match status" value="1"/>
</dbReference>
<sequence>MIHAIGVLIRTRFLIARNSFWRGKLANKIAIVLLAFGLCGATYGVYWLSRSIVRGLTSPSFAELLARAAREGAALPPGFSVDFRTYLLAVPAVVLFGALVILVLTSFTTVLSSLYLSGDIDMLLAAPVPMRAVFVVKFFGGLLVPYLLLFFLLGPFLLGFGHGLQFGAAYFAAAIVALLLLPLLPMGLGALLTMAVVRVIPARRAREIVGVLGGLVGIAWYVFSQFSRELAPRVSNTRMLDYLRRFDTPLAPSAWASRALIAAGEGRWGALALYGGLFVAVSALVFGACLLLAERLYYAGWSNMATQGGRVRRRVKDERRTGEAGRPAWALSLWAWVLPAQSRAVLEKDLRVFPRDLRNLQQLIFPLVLAAIWSFRLVSGGASAPDPETPAWFASLQSFTSAGISFYICLVLSGAMGGAGISREGRGFWLLKTAPISSMRLLLGKLALAYLPYPTAGVLFTVALGVLQRSSATDIVRSLALVLVAGLGVVSITVGIGAAFPKLNWENPRQQNSFRAGCLAPIAYLAYIVLGLGIVLFLPVLGQFAPEFATVLALLAWMLFLALTGLVAWGALAIGAARLDMLEVG</sequence>
<feature type="transmembrane region" description="Helical" evidence="1">
    <location>
        <begin position="208"/>
        <end position="226"/>
    </location>
</feature>
<keyword evidence="3" id="KW-1185">Reference proteome</keyword>
<dbReference type="EMBL" id="LJCR01001091">
    <property type="protein sequence ID" value="KPV51057.1"/>
    <property type="molecule type" value="Genomic_DNA"/>
</dbReference>
<organism evidence="2 3">
    <name type="scientific">Kouleothrix aurantiaca</name>
    <dbReference type="NCBI Taxonomy" id="186479"/>
    <lineage>
        <taxon>Bacteria</taxon>
        <taxon>Bacillati</taxon>
        <taxon>Chloroflexota</taxon>
        <taxon>Chloroflexia</taxon>
        <taxon>Chloroflexales</taxon>
        <taxon>Roseiflexineae</taxon>
        <taxon>Roseiflexaceae</taxon>
        <taxon>Kouleothrix</taxon>
    </lineage>
</organism>
<gene>
    <name evidence="2" type="ORF">SE17_23385</name>
</gene>
<keyword evidence="1" id="KW-0472">Membrane</keyword>
<feature type="transmembrane region" description="Helical" evidence="1">
    <location>
        <begin position="404"/>
        <end position="421"/>
    </location>
</feature>
<evidence type="ECO:0000256" key="1">
    <source>
        <dbReference type="SAM" id="Phobius"/>
    </source>
</evidence>
<feature type="transmembrane region" description="Helical" evidence="1">
    <location>
        <begin position="548"/>
        <end position="572"/>
    </location>
</feature>
<feature type="transmembrane region" description="Helical" evidence="1">
    <location>
        <begin position="442"/>
        <end position="467"/>
    </location>
</feature>
<keyword evidence="1" id="KW-0812">Transmembrane</keyword>
<feature type="transmembrane region" description="Helical" evidence="1">
    <location>
        <begin position="479"/>
        <end position="501"/>
    </location>
</feature>
<feature type="transmembrane region" description="Helical" evidence="1">
    <location>
        <begin position="271"/>
        <end position="293"/>
    </location>
</feature>
<feature type="transmembrane region" description="Helical" evidence="1">
    <location>
        <begin position="132"/>
        <end position="158"/>
    </location>
</feature>
<feature type="transmembrane region" description="Helical" evidence="1">
    <location>
        <begin position="29"/>
        <end position="49"/>
    </location>
</feature>
<feature type="transmembrane region" description="Helical" evidence="1">
    <location>
        <begin position="170"/>
        <end position="196"/>
    </location>
</feature>
<feature type="transmembrane region" description="Helical" evidence="1">
    <location>
        <begin position="522"/>
        <end position="542"/>
    </location>
</feature>